<sequence length="373" mass="39697">MCCVLAVCSSQFRGVCISPTSHCPSGHTLTVSFCGFNQYCCIPPADSSGSVVTTASSSTTSSSCGAPLVTDVHRILGGQQATAGEYPWQVSLLYNGQHLCGGTIIDSHWILTAAHCFDDTYSNYWKVGVGTTDLRSMSSTHVHSVTGIYVHENYQAGGYIYDIALMKLATPLTLTGRDVRSACLPEAGEKFDGMVCTVTGWGSTHEDGDVVRFLQEVDLPILTNSLCSYYLNEGDVHDYNMCAGYTQGGKDSCQGDSGGPLVCKHNGVWKLAGVVSWGYGCGKTYSPGNHRKDGALGLYLSALIVALAAGGAQAGVFGCCTPKRWNAQVRTLQQSVHIASGSTDSKEFLQVINYDGENQRVSVAARTPDNVFV</sequence>
<proteinExistence type="predicted"/>
<gene>
    <name evidence="9" type="ORF">C0Q70_03122</name>
</gene>
<dbReference type="SMART" id="SM00020">
    <property type="entry name" value="Tryp_SPc"/>
    <property type="match status" value="1"/>
</dbReference>
<dbReference type="GO" id="GO:0004252">
    <property type="term" value="F:serine-type endopeptidase activity"/>
    <property type="evidence" value="ECO:0007669"/>
    <property type="project" value="InterPro"/>
</dbReference>
<dbReference type="InterPro" id="IPR018114">
    <property type="entry name" value="TRYPSIN_HIS"/>
</dbReference>
<dbReference type="InterPro" id="IPR001314">
    <property type="entry name" value="Peptidase_S1A"/>
</dbReference>
<dbReference type="STRING" id="400727.A0A2T7PRU7"/>
<evidence type="ECO:0000256" key="7">
    <source>
        <dbReference type="SAM" id="Phobius"/>
    </source>
</evidence>
<name>A0A2T7PRU7_POMCA</name>
<dbReference type="Proteomes" id="UP000245119">
    <property type="component" value="Linkage Group LG2"/>
</dbReference>
<dbReference type="InterPro" id="IPR043504">
    <property type="entry name" value="Peptidase_S1_PA_chymotrypsin"/>
</dbReference>
<feature type="transmembrane region" description="Helical" evidence="7">
    <location>
        <begin position="296"/>
        <end position="320"/>
    </location>
</feature>
<feature type="domain" description="Peptidase S1" evidence="8">
    <location>
        <begin position="75"/>
        <end position="331"/>
    </location>
</feature>
<evidence type="ECO:0000256" key="2">
    <source>
        <dbReference type="ARBA" id="ARBA00022801"/>
    </source>
</evidence>
<evidence type="ECO:0000256" key="5">
    <source>
        <dbReference type="ARBA" id="ARBA00023180"/>
    </source>
</evidence>
<dbReference type="PROSITE" id="PS00135">
    <property type="entry name" value="TRYPSIN_SER"/>
    <property type="match status" value="1"/>
</dbReference>
<dbReference type="OrthoDB" id="546450at2759"/>
<comment type="caution">
    <text evidence="9">The sequence shown here is derived from an EMBL/GenBank/DDBJ whole genome shotgun (WGS) entry which is preliminary data.</text>
</comment>
<dbReference type="AlphaFoldDB" id="A0A2T7PRU7"/>
<dbReference type="InterPro" id="IPR001254">
    <property type="entry name" value="Trypsin_dom"/>
</dbReference>
<keyword evidence="2 6" id="KW-0378">Hydrolase</keyword>
<reference evidence="9 10" key="1">
    <citation type="submission" date="2018-04" db="EMBL/GenBank/DDBJ databases">
        <title>The genome of golden apple snail Pomacea canaliculata provides insight into stress tolerance and invasive adaptation.</title>
        <authorList>
            <person name="Liu C."/>
            <person name="Liu B."/>
            <person name="Ren Y."/>
            <person name="Zhang Y."/>
            <person name="Wang H."/>
            <person name="Li S."/>
            <person name="Jiang F."/>
            <person name="Yin L."/>
            <person name="Zhang G."/>
            <person name="Qian W."/>
            <person name="Fan W."/>
        </authorList>
    </citation>
    <scope>NUCLEOTIDE SEQUENCE [LARGE SCALE GENOMIC DNA]</scope>
    <source>
        <strain evidence="9">SZHN2017</strain>
        <tissue evidence="9">Muscle</tissue>
    </source>
</reference>
<protein>
    <recommendedName>
        <fullName evidence="8">Peptidase S1 domain-containing protein</fullName>
    </recommendedName>
</protein>
<evidence type="ECO:0000313" key="10">
    <source>
        <dbReference type="Proteomes" id="UP000245119"/>
    </source>
</evidence>
<dbReference type="Pfam" id="PF00089">
    <property type="entry name" value="Trypsin"/>
    <property type="match status" value="1"/>
</dbReference>
<keyword evidence="7" id="KW-1133">Transmembrane helix</keyword>
<dbReference type="FunFam" id="2.40.10.10:FF:000003">
    <property type="entry name" value="Transmembrane serine protease 3"/>
    <property type="match status" value="1"/>
</dbReference>
<dbReference type="PROSITE" id="PS50240">
    <property type="entry name" value="TRYPSIN_DOM"/>
    <property type="match status" value="1"/>
</dbReference>
<evidence type="ECO:0000313" key="9">
    <source>
        <dbReference type="EMBL" id="PVD36149.1"/>
    </source>
</evidence>
<evidence type="ECO:0000256" key="3">
    <source>
        <dbReference type="ARBA" id="ARBA00022825"/>
    </source>
</evidence>
<dbReference type="CDD" id="cd00190">
    <property type="entry name" value="Tryp_SPc"/>
    <property type="match status" value="1"/>
</dbReference>
<accession>A0A2T7PRU7</accession>
<evidence type="ECO:0000256" key="4">
    <source>
        <dbReference type="ARBA" id="ARBA00023157"/>
    </source>
</evidence>
<dbReference type="SUPFAM" id="SSF50494">
    <property type="entry name" value="Trypsin-like serine proteases"/>
    <property type="match status" value="1"/>
</dbReference>
<evidence type="ECO:0000259" key="8">
    <source>
        <dbReference type="PROSITE" id="PS50240"/>
    </source>
</evidence>
<evidence type="ECO:0000256" key="1">
    <source>
        <dbReference type="ARBA" id="ARBA00022670"/>
    </source>
</evidence>
<dbReference type="Gene3D" id="2.40.10.10">
    <property type="entry name" value="Trypsin-like serine proteases"/>
    <property type="match status" value="1"/>
</dbReference>
<dbReference type="PROSITE" id="PS00134">
    <property type="entry name" value="TRYPSIN_HIS"/>
    <property type="match status" value="1"/>
</dbReference>
<organism evidence="9 10">
    <name type="scientific">Pomacea canaliculata</name>
    <name type="common">Golden apple snail</name>
    <dbReference type="NCBI Taxonomy" id="400727"/>
    <lineage>
        <taxon>Eukaryota</taxon>
        <taxon>Metazoa</taxon>
        <taxon>Spiralia</taxon>
        <taxon>Lophotrochozoa</taxon>
        <taxon>Mollusca</taxon>
        <taxon>Gastropoda</taxon>
        <taxon>Caenogastropoda</taxon>
        <taxon>Architaenioglossa</taxon>
        <taxon>Ampullarioidea</taxon>
        <taxon>Ampullariidae</taxon>
        <taxon>Pomacea</taxon>
    </lineage>
</organism>
<dbReference type="PRINTS" id="PR00722">
    <property type="entry name" value="CHYMOTRYPSIN"/>
</dbReference>
<keyword evidence="1 6" id="KW-0645">Protease</keyword>
<keyword evidence="5" id="KW-0325">Glycoprotein</keyword>
<keyword evidence="10" id="KW-1185">Reference proteome</keyword>
<keyword evidence="7" id="KW-0472">Membrane</keyword>
<keyword evidence="7" id="KW-0812">Transmembrane</keyword>
<evidence type="ECO:0000256" key="6">
    <source>
        <dbReference type="RuleBase" id="RU363034"/>
    </source>
</evidence>
<dbReference type="PANTHER" id="PTHR24252">
    <property type="entry name" value="ACROSIN-RELATED"/>
    <property type="match status" value="1"/>
</dbReference>
<keyword evidence="4" id="KW-1015">Disulfide bond</keyword>
<dbReference type="EMBL" id="PZQS01000002">
    <property type="protein sequence ID" value="PVD36149.1"/>
    <property type="molecule type" value="Genomic_DNA"/>
</dbReference>
<dbReference type="InterPro" id="IPR009003">
    <property type="entry name" value="Peptidase_S1_PA"/>
</dbReference>
<dbReference type="PANTHER" id="PTHR24252:SF27">
    <property type="entry name" value="TRANSMEMBRANE PROTEASE SERINE 3-LIKE"/>
    <property type="match status" value="1"/>
</dbReference>
<keyword evidence="3 6" id="KW-0720">Serine protease</keyword>
<dbReference type="GO" id="GO:0006508">
    <property type="term" value="P:proteolysis"/>
    <property type="evidence" value="ECO:0007669"/>
    <property type="project" value="UniProtKB-KW"/>
</dbReference>
<dbReference type="InterPro" id="IPR033116">
    <property type="entry name" value="TRYPSIN_SER"/>
</dbReference>